<evidence type="ECO:0000259" key="1">
    <source>
        <dbReference type="Pfam" id="PF13847"/>
    </source>
</evidence>
<proteinExistence type="predicted"/>
<dbReference type="Gene3D" id="3.40.50.150">
    <property type="entry name" value="Vaccinia Virus protein VP39"/>
    <property type="match status" value="1"/>
</dbReference>
<gene>
    <name evidence="2" type="ORF">ENV62_04490</name>
</gene>
<comment type="caution">
    <text evidence="2">The sequence shown here is derived from an EMBL/GenBank/DDBJ whole genome shotgun (WGS) entry which is preliminary data.</text>
</comment>
<sequence length="266" mass="30672">MKDFSTISQDYENTALVQKSASDILLELLDIQETDDILDLGCGPGHLTKKIRERTRGKIIGIDSAEGMIRKAKEVYCEDGIEFRHCEAGQIDFHEEFDVIFCNSAFQWFKPPGRILKKCFQALKKNGKIGIQAPAKHTYSPNFIKAVEQVHLDSRTKNIFAHFHSPWFFLETSDEYKSLFEASGFIVHHSQIDKVMSFHTPEETYKIFDSGASAGYLNQNYYEVQLTEEYISAFQQIIKEAFKRQANKEGKVELIFYRIYLVAEKP</sequence>
<dbReference type="InterPro" id="IPR025714">
    <property type="entry name" value="Methyltranfer_dom"/>
</dbReference>
<dbReference type="EMBL" id="DTHB01000035">
    <property type="protein sequence ID" value="HGB14482.1"/>
    <property type="molecule type" value="Genomic_DNA"/>
</dbReference>
<dbReference type="CDD" id="cd02440">
    <property type="entry name" value="AdoMet_MTases"/>
    <property type="match status" value="1"/>
</dbReference>
<keyword evidence="2" id="KW-0489">Methyltransferase</keyword>
<name>A0A7C3SIJ5_9BACT</name>
<protein>
    <submittedName>
        <fullName evidence="2">Methyltransferase domain-containing protein</fullName>
    </submittedName>
</protein>
<dbReference type="GO" id="GO:0008168">
    <property type="term" value="F:methyltransferase activity"/>
    <property type="evidence" value="ECO:0007669"/>
    <property type="project" value="UniProtKB-KW"/>
</dbReference>
<keyword evidence="2" id="KW-0808">Transferase</keyword>
<dbReference type="GO" id="GO:0032259">
    <property type="term" value="P:methylation"/>
    <property type="evidence" value="ECO:0007669"/>
    <property type="project" value="UniProtKB-KW"/>
</dbReference>
<dbReference type="PANTHER" id="PTHR43861">
    <property type="entry name" value="TRANS-ACONITATE 2-METHYLTRANSFERASE-RELATED"/>
    <property type="match status" value="1"/>
</dbReference>
<evidence type="ECO:0000313" key="2">
    <source>
        <dbReference type="EMBL" id="HGB14482.1"/>
    </source>
</evidence>
<organism evidence="2">
    <name type="scientific">Desulfobacca acetoxidans</name>
    <dbReference type="NCBI Taxonomy" id="60893"/>
    <lineage>
        <taxon>Bacteria</taxon>
        <taxon>Pseudomonadati</taxon>
        <taxon>Thermodesulfobacteriota</taxon>
        <taxon>Desulfobaccia</taxon>
        <taxon>Desulfobaccales</taxon>
        <taxon>Desulfobaccaceae</taxon>
        <taxon>Desulfobacca</taxon>
    </lineage>
</organism>
<dbReference type="InterPro" id="IPR029063">
    <property type="entry name" value="SAM-dependent_MTases_sf"/>
</dbReference>
<dbReference type="PANTHER" id="PTHR43861:SF1">
    <property type="entry name" value="TRANS-ACONITATE 2-METHYLTRANSFERASE"/>
    <property type="match status" value="1"/>
</dbReference>
<dbReference type="AlphaFoldDB" id="A0A7C3SIJ5"/>
<accession>A0A7C3SIJ5</accession>
<feature type="domain" description="Methyltransferase" evidence="1">
    <location>
        <begin position="35"/>
        <end position="182"/>
    </location>
</feature>
<dbReference type="SUPFAM" id="SSF53335">
    <property type="entry name" value="S-adenosyl-L-methionine-dependent methyltransferases"/>
    <property type="match status" value="1"/>
</dbReference>
<reference evidence="2" key="1">
    <citation type="journal article" date="2020" name="mSystems">
        <title>Genome- and Community-Level Interaction Insights into Carbon Utilization and Element Cycling Functions of Hydrothermarchaeota in Hydrothermal Sediment.</title>
        <authorList>
            <person name="Zhou Z."/>
            <person name="Liu Y."/>
            <person name="Xu W."/>
            <person name="Pan J."/>
            <person name="Luo Z.H."/>
            <person name="Li M."/>
        </authorList>
    </citation>
    <scope>NUCLEOTIDE SEQUENCE [LARGE SCALE GENOMIC DNA]</scope>
    <source>
        <strain evidence="2">SpSt-776</strain>
    </source>
</reference>
<dbReference type="Pfam" id="PF13847">
    <property type="entry name" value="Methyltransf_31"/>
    <property type="match status" value="1"/>
</dbReference>